<organism evidence="1 2">
    <name type="scientific">Vibrio rotiferianus</name>
    <dbReference type="NCBI Taxonomy" id="190895"/>
    <lineage>
        <taxon>Bacteria</taxon>
        <taxon>Pseudomonadati</taxon>
        <taxon>Pseudomonadota</taxon>
        <taxon>Gammaproteobacteria</taxon>
        <taxon>Vibrionales</taxon>
        <taxon>Vibrionaceae</taxon>
        <taxon>Vibrio</taxon>
    </lineage>
</organism>
<accession>A0A7Y3Z8J5</accession>
<dbReference type="EMBL" id="VTYN01000004">
    <property type="protein sequence ID" value="NOH47420.1"/>
    <property type="molecule type" value="Genomic_DNA"/>
</dbReference>
<evidence type="ECO:0000313" key="1">
    <source>
        <dbReference type="EMBL" id="NOH47420.1"/>
    </source>
</evidence>
<gene>
    <name evidence="1" type="ORF">F0262_05030</name>
</gene>
<dbReference type="Proteomes" id="UP000572072">
    <property type="component" value="Unassembled WGS sequence"/>
</dbReference>
<protein>
    <submittedName>
        <fullName evidence="1">Uncharacterized protein</fullName>
    </submittedName>
</protein>
<reference evidence="1 2" key="1">
    <citation type="submission" date="2019-08" db="EMBL/GenBank/DDBJ databases">
        <title>Draft genome sequencing and comparative genomics of hatchery-associated Vibrios.</title>
        <authorList>
            <person name="Kehlet-Delgado H."/>
            <person name="Mueller R.S."/>
        </authorList>
    </citation>
    <scope>NUCLEOTIDE SEQUENCE [LARGE SCALE GENOMIC DNA]</scope>
    <source>
        <strain evidence="1 2">00-78-3</strain>
    </source>
</reference>
<dbReference type="AlphaFoldDB" id="A0A7Y3Z8J5"/>
<evidence type="ECO:0000313" key="2">
    <source>
        <dbReference type="Proteomes" id="UP000572072"/>
    </source>
</evidence>
<name>A0A7Y3Z8J5_9VIBR</name>
<dbReference type="RefSeq" id="WP_045388965.1">
    <property type="nucleotide sequence ID" value="NZ_BBLC01000161.1"/>
</dbReference>
<comment type="caution">
    <text evidence="1">The sequence shown here is derived from an EMBL/GenBank/DDBJ whole genome shotgun (WGS) entry which is preliminary data.</text>
</comment>
<proteinExistence type="predicted"/>
<sequence length="61" mass="7058">MDDVRFRELLAKLDDLTEPQKKYLISKTQLSLEHVHANAHIMDVLSQDELDALLILDKQAK</sequence>